<dbReference type="Proteomes" id="UP000087171">
    <property type="component" value="Chromosome Ca2"/>
</dbReference>
<protein>
    <submittedName>
        <fullName evidence="2 3">Uncharacterized protein LOC101495602</fullName>
    </submittedName>
</protein>
<evidence type="ECO:0000313" key="2">
    <source>
        <dbReference type="RefSeq" id="XP_004489100.1"/>
    </source>
</evidence>
<dbReference type="RefSeq" id="XP_004489100.1">
    <property type="nucleotide sequence ID" value="XM_004489043.3"/>
</dbReference>
<accession>A0A1S2XIK1</accession>
<dbReference type="PANTHER" id="PTHR31296">
    <property type="entry name" value="UPF0565 PROTEIN C2ORF69"/>
    <property type="match status" value="1"/>
</dbReference>
<sequence>MERWCGVLRVPLHSNSSTFHRVGASLCLSPETRTLSVPIANAIFFCGDRVEGTGNPVIEKLSDLQKLSEVVVSKFGSFINAWIIEASVFNGPCAVYKDFIPSVNQYGEPRSYHPNGFPASTSTVSLLSTCLEEVKKIISGGEVYSPSCCFHQPKTFILGFSKGGTVLNQIVTELGFSNIESNVNSAEEICIVPKTKEALLNSISEIHYVDVGLNSTGAYLTNHDVFERISKRLVEGASRLRFVLHGTPRQWTDKRRDWIRKEKDKMMVLIESEGDKCEGKLEVMSRYYFADKPPNMQMHFEIIESLDVS</sequence>
<dbReference type="Pfam" id="PF10561">
    <property type="entry name" value="C2orf69"/>
    <property type="match status" value="1"/>
</dbReference>
<dbReference type="eggNOG" id="KOG2800">
    <property type="taxonomic scope" value="Eukaryota"/>
</dbReference>
<evidence type="ECO:0000313" key="3">
    <source>
        <dbReference type="RefSeq" id="XP_027188003.1"/>
    </source>
</evidence>
<dbReference type="GO" id="GO:0005739">
    <property type="term" value="C:mitochondrion"/>
    <property type="evidence" value="ECO:0007669"/>
    <property type="project" value="TreeGrafter"/>
</dbReference>
<dbReference type="AlphaFoldDB" id="A0A1S2XIK1"/>
<dbReference type="InterPro" id="IPR018881">
    <property type="entry name" value="C2orf69_mit"/>
</dbReference>
<reference evidence="2 3" key="2">
    <citation type="submission" date="2025-04" db="UniProtKB">
        <authorList>
            <consortium name="RefSeq"/>
        </authorList>
    </citation>
    <scope>IDENTIFICATION</scope>
    <source>
        <tissue evidence="2 3">Etiolated seedlings</tissue>
    </source>
</reference>
<name>A0A1S2XIK1_CICAR</name>
<dbReference type="PANTHER" id="PTHR31296:SF1">
    <property type="entry name" value="MITOCHONDRIAL PROTEIN C2ORF69"/>
    <property type="match status" value="1"/>
</dbReference>
<dbReference type="KEGG" id="cam:101495602"/>
<dbReference type="RefSeq" id="XP_073221695.1">
    <property type="nucleotide sequence ID" value="XM_073365594.1"/>
</dbReference>
<gene>
    <name evidence="2 3" type="primary">LOC101495602</name>
</gene>
<organism evidence="1 2">
    <name type="scientific">Cicer arietinum</name>
    <name type="common">Chickpea</name>
    <name type="synonym">Garbanzo</name>
    <dbReference type="NCBI Taxonomy" id="3827"/>
    <lineage>
        <taxon>Eukaryota</taxon>
        <taxon>Viridiplantae</taxon>
        <taxon>Streptophyta</taxon>
        <taxon>Embryophyta</taxon>
        <taxon>Tracheophyta</taxon>
        <taxon>Spermatophyta</taxon>
        <taxon>Magnoliopsida</taxon>
        <taxon>eudicotyledons</taxon>
        <taxon>Gunneridae</taxon>
        <taxon>Pentapetalae</taxon>
        <taxon>rosids</taxon>
        <taxon>fabids</taxon>
        <taxon>Fabales</taxon>
        <taxon>Fabaceae</taxon>
        <taxon>Papilionoideae</taxon>
        <taxon>50 kb inversion clade</taxon>
        <taxon>NPAAA clade</taxon>
        <taxon>Hologalegina</taxon>
        <taxon>IRL clade</taxon>
        <taxon>Cicereae</taxon>
        <taxon>Cicer</taxon>
    </lineage>
</organism>
<reference evidence="1" key="1">
    <citation type="journal article" date="2013" name="Nat. Biotechnol.">
        <title>Draft genome sequence of chickpea (Cicer arietinum) provides a resource for trait improvement.</title>
        <authorList>
            <person name="Varshney R.K."/>
            <person name="Song C."/>
            <person name="Saxena R.K."/>
            <person name="Azam S."/>
            <person name="Yu S."/>
            <person name="Sharpe A.G."/>
            <person name="Cannon S."/>
            <person name="Baek J."/>
            <person name="Rosen B.D."/>
            <person name="Tar'an B."/>
            <person name="Millan T."/>
            <person name="Zhang X."/>
            <person name="Ramsay L.D."/>
            <person name="Iwata A."/>
            <person name="Wang Y."/>
            <person name="Nelson W."/>
            <person name="Farmer A.D."/>
            <person name="Gaur P.M."/>
            <person name="Soderlund C."/>
            <person name="Penmetsa R.V."/>
            <person name="Xu C."/>
            <person name="Bharti A.K."/>
            <person name="He W."/>
            <person name="Winter P."/>
            <person name="Zhao S."/>
            <person name="Hane J.K."/>
            <person name="Carrasquilla-Garcia N."/>
            <person name="Condie J.A."/>
            <person name="Upadhyaya H.D."/>
            <person name="Luo M.C."/>
            <person name="Thudi M."/>
            <person name="Gowda C.L."/>
            <person name="Singh N.P."/>
            <person name="Lichtenzveig J."/>
            <person name="Gali K.K."/>
            <person name="Rubio J."/>
            <person name="Nadarajan N."/>
            <person name="Dolezel J."/>
            <person name="Bansal K.C."/>
            <person name="Xu X."/>
            <person name="Edwards D."/>
            <person name="Zhang G."/>
            <person name="Kahl G."/>
            <person name="Gil J."/>
            <person name="Singh K.B."/>
            <person name="Datta S.K."/>
            <person name="Jackson S.A."/>
            <person name="Wang J."/>
            <person name="Cook D.R."/>
        </authorList>
    </citation>
    <scope>NUCLEOTIDE SEQUENCE [LARGE SCALE GENOMIC DNA]</scope>
    <source>
        <strain evidence="1">cv. CDC Frontier</strain>
    </source>
</reference>
<proteinExistence type="predicted"/>
<evidence type="ECO:0000313" key="1">
    <source>
        <dbReference type="Proteomes" id="UP000087171"/>
    </source>
</evidence>
<dbReference type="GeneID" id="101495602"/>
<dbReference type="RefSeq" id="XP_027188003.1">
    <property type="nucleotide sequence ID" value="XM_027332202.1"/>
</dbReference>
<dbReference type="OrthoDB" id="419333at2759"/>
<keyword evidence="1" id="KW-1185">Reference proteome</keyword>
<dbReference type="PaxDb" id="3827-XP_004489100.1"/>